<dbReference type="Proteomes" id="UP000182257">
    <property type="component" value="Unassembled WGS sequence"/>
</dbReference>
<proteinExistence type="predicted"/>
<organism evidence="1 2">
    <name type="scientific">Xylanibacter ruminicola</name>
    <name type="common">Prevotella ruminicola</name>
    <dbReference type="NCBI Taxonomy" id="839"/>
    <lineage>
        <taxon>Bacteria</taxon>
        <taxon>Pseudomonadati</taxon>
        <taxon>Bacteroidota</taxon>
        <taxon>Bacteroidia</taxon>
        <taxon>Bacteroidales</taxon>
        <taxon>Prevotellaceae</taxon>
        <taxon>Xylanibacter</taxon>
    </lineage>
</organism>
<dbReference type="AlphaFoldDB" id="A0A1H4AQ37"/>
<gene>
    <name evidence="1" type="ORF">SAMN05216462_1320</name>
</gene>
<protein>
    <submittedName>
        <fullName evidence="1">Uncharacterized protein</fullName>
    </submittedName>
</protein>
<dbReference type="EMBL" id="FNRF01000002">
    <property type="protein sequence ID" value="SEA38040.1"/>
    <property type="molecule type" value="Genomic_DNA"/>
</dbReference>
<dbReference type="RefSeq" id="WP_074760761.1">
    <property type="nucleotide sequence ID" value="NZ_FNRF01000002.1"/>
</dbReference>
<sequence>MSTQSPHTNPELLKQWDNEARKHEKRVYFNKPQLMAQYIGAKTTVIVAGRRTGKTDSIASPFVLRNMQRMPGSTGGIVVPTFKHGLTNTIPGLLAAWKRWGYLNGIHYVVGRKPPKSFAKPITEPADYEHVITFYNGSIAVIISQDRPGSSNSLTLSWLLIDEAKFIDYNKLKDETLPANGGIRSYFGHHSFNHSMMVLSDMPQTQKGSWFLHYREKMDPELIATIQGTIYKIWETKERIARLKEQHQPIPQYLKGYLKWLDQSLNKFRSVAVYYKEYSTIENLQLLGEEYLRQMKRDLTPKTFQTSILCQRIGITHDGFYSSMQEHHKYDASNFAYLDELGYDKILKETSQQNYDIKAASQFSTLGSCIDSRADEDVNPLAPICIGMDYNANINWIVAGQPSGSRLNILKSFYVKFERKIPALVDDFCAYYAYHQNKTVIFYYDATALGSNYAVNDQDFRYVVVHEFERHGWQVQDVYLGNPMRHDEKYLLINQGFAGKQRLMPFFNRQNNDDLILAIQSAGVERGRLGFRKNKSMEKQPESEEDLLEHRTDGTDAFDTLYIGCEKFPQHETYPISLGGIM</sequence>
<dbReference type="OrthoDB" id="1151239at2"/>
<evidence type="ECO:0000313" key="2">
    <source>
        <dbReference type="Proteomes" id="UP000182257"/>
    </source>
</evidence>
<reference evidence="1 2" key="1">
    <citation type="submission" date="2016-10" db="EMBL/GenBank/DDBJ databases">
        <authorList>
            <person name="de Groot N.N."/>
        </authorList>
    </citation>
    <scope>NUCLEOTIDE SEQUENCE [LARGE SCALE GENOMIC DNA]</scope>
    <source>
        <strain evidence="1 2">D31d</strain>
    </source>
</reference>
<dbReference type="InterPro" id="IPR027417">
    <property type="entry name" value="P-loop_NTPase"/>
</dbReference>
<name>A0A1H4AQ37_XYLRU</name>
<evidence type="ECO:0000313" key="1">
    <source>
        <dbReference type="EMBL" id="SEA38040.1"/>
    </source>
</evidence>
<dbReference type="Gene3D" id="3.40.50.300">
    <property type="entry name" value="P-loop containing nucleotide triphosphate hydrolases"/>
    <property type="match status" value="1"/>
</dbReference>
<accession>A0A1H4AQ37</accession>